<sequence length="219" mass="24447">MFKRMTLLGRLPEQTREQFQRHWVEVHGRLVMQLPEIRRYVQNDILKAWPETEYSGVVELWFDNHADLMNAFGSPAGRSLPADEANFIGGKIVCDVEETIVVPIRNTWASKLISVVSTGGESSAITWPSWHGKMRAFASDDGVVGIASHRIVVMDKVGYAKAGALTPVFFNVFYLDHSVDVTSFAASDALNDLERSEMGDRASFTRLAVSARELLTNQS</sequence>
<organism evidence="2 3">
    <name type="scientific">Aminobacter carboxidus</name>
    <dbReference type="NCBI Taxonomy" id="376165"/>
    <lineage>
        <taxon>Bacteria</taxon>
        <taxon>Pseudomonadati</taxon>
        <taxon>Pseudomonadota</taxon>
        <taxon>Alphaproteobacteria</taxon>
        <taxon>Hyphomicrobiales</taxon>
        <taxon>Phyllobacteriaceae</taxon>
        <taxon>Aminobacter</taxon>
    </lineage>
</organism>
<reference evidence="2 3" key="1">
    <citation type="submission" date="2020-08" db="EMBL/GenBank/DDBJ databases">
        <title>Genomic Encyclopedia of Type Strains, Phase IV (KMG-IV): sequencing the most valuable type-strain genomes for metagenomic binning, comparative biology and taxonomic classification.</title>
        <authorList>
            <person name="Goeker M."/>
        </authorList>
    </citation>
    <scope>NUCLEOTIDE SEQUENCE [LARGE SCALE GENOMIC DNA]</scope>
    <source>
        <strain evidence="2 3">DSM 17454</strain>
    </source>
</reference>
<feature type="domain" description="EthD" evidence="1">
    <location>
        <begin position="12"/>
        <end position="89"/>
    </location>
</feature>
<accession>A0A8E1WHM1</accession>
<name>A0A8E1WHM1_9HYPH</name>
<dbReference type="RefSeq" id="WP_184772176.1">
    <property type="nucleotide sequence ID" value="NZ_JACHGI010000014.1"/>
</dbReference>
<evidence type="ECO:0000259" key="1">
    <source>
        <dbReference type="Pfam" id="PF07110"/>
    </source>
</evidence>
<dbReference type="Pfam" id="PF07110">
    <property type="entry name" value="EthD"/>
    <property type="match status" value="1"/>
</dbReference>
<dbReference type="InterPro" id="IPR009799">
    <property type="entry name" value="EthD_dom"/>
</dbReference>
<evidence type="ECO:0000313" key="3">
    <source>
        <dbReference type="Proteomes" id="UP000532373"/>
    </source>
</evidence>
<dbReference type="NCBIfam" id="TIGR02118">
    <property type="entry name" value="EthD family reductase"/>
    <property type="match status" value="1"/>
</dbReference>
<dbReference type="EMBL" id="JACHGI010000014">
    <property type="protein sequence ID" value="MBB6469096.1"/>
    <property type="molecule type" value="Genomic_DNA"/>
</dbReference>
<evidence type="ECO:0000313" key="2">
    <source>
        <dbReference type="EMBL" id="MBB6469096.1"/>
    </source>
</evidence>
<dbReference type="AlphaFoldDB" id="A0A8E1WHM1"/>
<dbReference type="InterPro" id="IPR011008">
    <property type="entry name" value="Dimeric_a/b-barrel"/>
</dbReference>
<comment type="caution">
    <text evidence="2">The sequence shown here is derived from an EMBL/GenBank/DDBJ whole genome shotgun (WGS) entry which is preliminary data.</text>
</comment>
<protein>
    <submittedName>
        <fullName evidence="2">Uncharacterized protein (TIGR02118 family)</fullName>
    </submittedName>
</protein>
<dbReference type="SUPFAM" id="SSF54909">
    <property type="entry name" value="Dimeric alpha+beta barrel"/>
    <property type="match status" value="1"/>
</dbReference>
<dbReference type="Gene3D" id="3.30.70.100">
    <property type="match status" value="1"/>
</dbReference>
<dbReference type="GO" id="GO:0016491">
    <property type="term" value="F:oxidoreductase activity"/>
    <property type="evidence" value="ECO:0007669"/>
    <property type="project" value="InterPro"/>
</dbReference>
<gene>
    <name evidence="2" type="ORF">HNQ96_004985</name>
</gene>
<dbReference type="Proteomes" id="UP000532373">
    <property type="component" value="Unassembled WGS sequence"/>
</dbReference>
<proteinExistence type="predicted"/>